<evidence type="ECO:0000313" key="1">
    <source>
        <dbReference type="EMBL" id="KAF7394116.1"/>
    </source>
</evidence>
<evidence type="ECO:0000313" key="2">
    <source>
        <dbReference type="Proteomes" id="UP000617340"/>
    </source>
</evidence>
<accession>A0A834JTG5</accession>
<gene>
    <name evidence="1" type="ORF">HZH68_010935</name>
</gene>
<protein>
    <submittedName>
        <fullName evidence="1">Uncharacterized protein</fullName>
    </submittedName>
</protein>
<sequence>MYVLIQSEQVLGNSRRKSTTKWVKFLVQRVFSISAISSVSTPREVFQVFFPHWGKWIVMIVLNGLERVDTICWPNALHFSGLCIFDRS</sequence>
<name>A0A834JTG5_VESGE</name>
<keyword evidence="2" id="KW-1185">Reference proteome</keyword>
<dbReference type="EMBL" id="JACSDZ010000010">
    <property type="protein sequence ID" value="KAF7394116.1"/>
    <property type="molecule type" value="Genomic_DNA"/>
</dbReference>
<dbReference type="AlphaFoldDB" id="A0A834JTG5"/>
<comment type="caution">
    <text evidence="1">The sequence shown here is derived from an EMBL/GenBank/DDBJ whole genome shotgun (WGS) entry which is preliminary data.</text>
</comment>
<reference evidence="1" key="1">
    <citation type="journal article" date="2020" name="G3 (Bethesda)">
        <title>High-Quality Assemblies for Three Invasive Social Wasps from the &lt;i&gt;Vespula&lt;/i&gt; Genus.</title>
        <authorList>
            <person name="Harrop T.W.R."/>
            <person name="Guhlin J."/>
            <person name="McLaughlin G.M."/>
            <person name="Permina E."/>
            <person name="Stockwell P."/>
            <person name="Gilligan J."/>
            <person name="Le Lec M.F."/>
            <person name="Gruber M.A.M."/>
            <person name="Quinn O."/>
            <person name="Lovegrove M."/>
            <person name="Duncan E.J."/>
            <person name="Remnant E.J."/>
            <person name="Van Eeckhoven J."/>
            <person name="Graham B."/>
            <person name="Knapp R.A."/>
            <person name="Langford K.W."/>
            <person name="Kronenberg Z."/>
            <person name="Press M.O."/>
            <person name="Eacker S.M."/>
            <person name="Wilson-Rankin E.E."/>
            <person name="Purcell J."/>
            <person name="Lester P.J."/>
            <person name="Dearden P.K."/>
        </authorList>
    </citation>
    <scope>NUCLEOTIDE SEQUENCE</scope>
    <source>
        <strain evidence="1">Linc-1</strain>
    </source>
</reference>
<proteinExistence type="predicted"/>
<organism evidence="1 2">
    <name type="scientific">Vespula germanica</name>
    <name type="common">German yellow jacket</name>
    <name type="synonym">Paravespula germanica</name>
    <dbReference type="NCBI Taxonomy" id="30212"/>
    <lineage>
        <taxon>Eukaryota</taxon>
        <taxon>Metazoa</taxon>
        <taxon>Ecdysozoa</taxon>
        <taxon>Arthropoda</taxon>
        <taxon>Hexapoda</taxon>
        <taxon>Insecta</taxon>
        <taxon>Pterygota</taxon>
        <taxon>Neoptera</taxon>
        <taxon>Endopterygota</taxon>
        <taxon>Hymenoptera</taxon>
        <taxon>Apocrita</taxon>
        <taxon>Aculeata</taxon>
        <taxon>Vespoidea</taxon>
        <taxon>Vespidae</taxon>
        <taxon>Vespinae</taxon>
        <taxon>Vespula</taxon>
    </lineage>
</organism>
<dbReference type="Proteomes" id="UP000617340">
    <property type="component" value="Unassembled WGS sequence"/>
</dbReference>